<keyword evidence="5" id="KW-1133">Transmembrane helix</keyword>
<dbReference type="InterPro" id="IPR006311">
    <property type="entry name" value="TAT_signal"/>
</dbReference>
<dbReference type="SUPFAM" id="SSF49299">
    <property type="entry name" value="PKD domain"/>
    <property type="match status" value="1"/>
</dbReference>
<gene>
    <name evidence="9" type="ORF">NDI56_00975</name>
</gene>
<reference evidence="9 10" key="1">
    <citation type="submission" date="2022-06" db="EMBL/GenBank/DDBJ databases">
        <title>Haloarcula sp. a new haloarchaeum isolate from saline soil.</title>
        <authorList>
            <person name="Strakova D."/>
            <person name="Galisteo C."/>
            <person name="Sanchez-Porro C."/>
            <person name="Ventosa A."/>
        </authorList>
    </citation>
    <scope>NUCLEOTIDE SEQUENCE [LARGE SCALE GENOMIC DNA]</scope>
    <source>
        <strain evidence="9 10">S1CR25-12</strain>
    </source>
</reference>
<evidence type="ECO:0000313" key="9">
    <source>
        <dbReference type="EMBL" id="MDS0257975.1"/>
    </source>
</evidence>
<dbReference type="InterPro" id="IPR006626">
    <property type="entry name" value="PbH1"/>
</dbReference>
<keyword evidence="10" id="KW-1185">Reference proteome</keyword>
<evidence type="ECO:0000256" key="1">
    <source>
        <dbReference type="ARBA" id="ARBA00004167"/>
    </source>
</evidence>
<dbReference type="InterPro" id="IPR013783">
    <property type="entry name" value="Ig-like_fold"/>
</dbReference>
<evidence type="ECO:0000256" key="6">
    <source>
        <dbReference type="ARBA" id="ARBA00023180"/>
    </source>
</evidence>
<evidence type="ECO:0000256" key="5">
    <source>
        <dbReference type="ARBA" id="ARBA00022989"/>
    </source>
</evidence>
<dbReference type="InterPro" id="IPR018247">
    <property type="entry name" value="EF_Hand_1_Ca_BS"/>
</dbReference>
<dbReference type="PANTHER" id="PTHR46769">
    <property type="entry name" value="POLYCYSTIC KIDNEY AND HEPATIC DISEASE 1 (AUTOSOMAL RECESSIVE)-LIKE 1"/>
    <property type="match status" value="1"/>
</dbReference>
<feature type="domain" description="PKD" evidence="7">
    <location>
        <begin position="857"/>
        <end position="935"/>
    </location>
</feature>
<dbReference type="SMART" id="SM01225">
    <property type="entry name" value="G8"/>
    <property type="match status" value="1"/>
</dbReference>
<evidence type="ECO:0000256" key="3">
    <source>
        <dbReference type="ARBA" id="ARBA00022475"/>
    </source>
</evidence>
<dbReference type="CDD" id="cd00146">
    <property type="entry name" value="PKD"/>
    <property type="match status" value="1"/>
</dbReference>
<dbReference type="SMART" id="SM00710">
    <property type="entry name" value="PbH1"/>
    <property type="match status" value="4"/>
</dbReference>
<dbReference type="InterPro" id="IPR019316">
    <property type="entry name" value="G8_domain"/>
</dbReference>
<dbReference type="Pfam" id="PF10162">
    <property type="entry name" value="G8"/>
    <property type="match status" value="1"/>
</dbReference>
<keyword evidence="5" id="KW-0472">Membrane</keyword>
<organism evidence="9 10">
    <name type="scientific">Haloarcula saliterrae</name>
    <dbReference type="NCBI Taxonomy" id="2950534"/>
    <lineage>
        <taxon>Archaea</taxon>
        <taxon>Methanobacteriati</taxon>
        <taxon>Methanobacteriota</taxon>
        <taxon>Stenosarchaea group</taxon>
        <taxon>Halobacteria</taxon>
        <taxon>Halobacteriales</taxon>
        <taxon>Haloarculaceae</taxon>
        <taxon>Haloarcula</taxon>
    </lineage>
</organism>
<dbReference type="Pfam" id="PF18911">
    <property type="entry name" value="PKD_4"/>
    <property type="match status" value="1"/>
</dbReference>
<comment type="subcellular location">
    <subcellularLocation>
        <location evidence="2">Cell membrane</location>
    </subcellularLocation>
    <subcellularLocation>
        <location evidence="1">Membrane</location>
        <topology evidence="1">Single-pass membrane protein</topology>
    </subcellularLocation>
</comment>
<dbReference type="RefSeq" id="WP_310917538.1">
    <property type="nucleotide sequence ID" value="NZ_JAMQON010000001.1"/>
</dbReference>
<dbReference type="PROSITE" id="PS50093">
    <property type="entry name" value="PKD"/>
    <property type="match status" value="1"/>
</dbReference>
<dbReference type="PANTHER" id="PTHR46769:SF2">
    <property type="entry name" value="FIBROCYSTIN-L ISOFORM 2 PRECURSOR-RELATED"/>
    <property type="match status" value="1"/>
</dbReference>
<proteinExistence type="predicted"/>
<dbReference type="PROSITE" id="PS51318">
    <property type="entry name" value="TAT"/>
    <property type="match status" value="1"/>
</dbReference>
<protein>
    <submittedName>
        <fullName evidence="9">PKD domain-containing protein</fullName>
    </submittedName>
</protein>
<dbReference type="SMART" id="SM00089">
    <property type="entry name" value="PKD"/>
    <property type="match status" value="1"/>
</dbReference>
<dbReference type="PROSITE" id="PS51484">
    <property type="entry name" value="G8"/>
    <property type="match status" value="1"/>
</dbReference>
<dbReference type="InterPro" id="IPR000601">
    <property type="entry name" value="PKD_dom"/>
</dbReference>
<dbReference type="PROSITE" id="PS00018">
    <property type="entry name" value="EF_HAND_1"/>
    <property type="match status" value="1"/>
</dbReference>
<name>A0ABU2F898_9EURY</name>
<dbReference type="InterPro" id="IPR035986">
    <property type="entry name" value="PKD_dom_sf"/>
</dbReference>
<dbReference type="Proteomes" id="UP001259659">
    <property type="component" value="Unassembled WGS sequence"/>
</dbReference>
<feature type="domain" description="G8" evidence="8">
    <location>
        <begin position="78"/>
        <end position="199"/>
    </location>
</feature>
<keyword evidence="3" id="KW-1003">Cell membrane</keyword>
<evidence type="ECO:0000259" key="7">
    <source>
        <dbReference type="PROSITE" id="PS50093"/>
    </source>
</evidence>
<evidence type="ECO:0000256" key="2">
    <source>
        <dbReference type="ARBA" id="ARBA00004236"/>
    </source>
</evidence>
<dbReference type="EMBL" id="JAMQON010000001">
    <property type="protein sequence ID" value="MDS0257975.1"/>
    <property type="molecule type" value="Genomic_DNA"/>
</dbReference>
<keyword evidence="6" id="KW-0325">Glycoprotein</keyword>
<dbReference type="InterPro" id="IPR052387">
    <property type="entry name" value="Fibrocystin"/>
</dbReference>
<dbReference type="Gene3D" id="2.60.40.10">
    <property type="entry name" value="Immunoglobulins"/>
    <property type="match status" value="1"/>
</dbReference>
<dbReference type="InterPro" id="IPR011050">
    <property type="entry name" value="Pectin_lyase_fold/virulence"/>
</dbReference>
<keyword evidence="5" id="KW-0812">Transmembrane</keyword>
<dbReference type="Pfam" id="PF24606">
    <property type="entry name" value="CEMIP_beta-hel"/>
    <property type="match status" value="1"/>
</dbReference>
<evidence type="ECO:0000313" key="10">
    <source>
        <dbReference type="Proteomes" id="UP001259659"/>
    </source>
</evidence>
<accession>A0ABU2F898</accession>
<dbReference type="SUPFAM" id="SSF51126">
    <property type="entry name" value="Pectin lyase-like"/>
    <property type="match status" value="2"/>
</dbReference>
<sequence length="1164" mass="125775">MTDGDSRRPSRIGPTSRRDVLRTLLGVGAMGAVGFDDTVGVSRAVETGEDAHSPAIDLVPTERATHRATGSGDWTDPDVWDNGVPGADARVHIPSGVTVTLADTTDRLHWLRVDGTYRVDPSSDSHLRVETVVTTEASRFEVGTAESRVGPDATATTTFLDRGPIDTDYDPGRRSRGLLTVGEVAIHGAEKTEWTELAAFPTSGDDRLELASAPEGWQPGDRVVVAPVDDPDTDEVKAVTGIDGSTVSLASGLEHDHVPPKDDLPVHVANLSRSVRFQSESTDIPRRGHLMLMTSEGVVVENAGLYDLGRTDKSKPFTNPHVDDPAGTNPKARYALHFHVTGADRSKEPHEVRGCAVDGSPGWGFVNHHSYAHITDCVSYDVLGAGFVTEAGDEQGSFERNIAIKSEGSGQHVAHRADEGGQTEVTENPIDDFGHSGHGFWMHSPGVVVDDNVAAGHADYGFFYWGMPLDETGIDRGSVMRDGIMIPANYPKEQATFNRNDGRSADVGETDTHVAHGFVTIRSFANNTAYAVGSGVGTRWMKPQRYSGQLRHNKYEDYNKIEGFTAYGIHRDDGHWLTGGNGIGISWSSHCWVKDCRLVGDGNGYGINRGSNLYQIANCMYQDTTVENFAVGIAVSTGPTTIVTNCTLDNERTNVSAPAGTIHKSSMLWLNNNTYRRADRNLWHHYDLRTIGFPAFFDYRILLSQGPDSEPSSFAQTHANSGGVRVDDKKLYFDYQQPDSEPMETARRNGRFPGTDSEREVAESMNSTLSHFNFGQARNLPDEVNEIEDNVEALTGKTNTELNEQYGLKGGGEMVPADAERSDFVDHAWETSATGTNVERGSDVMPPKLPGMVLEDSSYITIDAPTTARPNAPVSFRASGSTADAVTFDWAFGDGASATGRTVTHSYDAIGEYDVTLTVTDSDGVSTTTTQTVSVGTTLRIEAPNGVPYGFKAGSDVSKDGFATRNDTVDSATVDGQVDGEADTYVYSGGLEHFWGKGVTVFIDGEPVDPSDHVDTHTILVDETEDVEKTYEFEVSDTLEAGKFYGGGSDSIDGTTASGYLKSFQDSYRYTGKVTSWSSSDDLTVYIDGAEVDTSTLGEQSDGTGEVESVSAAIDGDDDGIIDDSEILDAIEYWQHGETVPGTDGETVSHSELLELIKRWQLGK</sequence>
<evidence type="ECO:0000256" key="4">
    <source>
        <dbReference type="ARBA" id="ARBA00022729"/>
    </source>
</evidence>
<comment type="caution">
    <text evidence="9">The sequence shown here is derived from an EMBL/GenBank/DDBJ whole genome shotgun (WGS) entry which is preliminary data.</text>
</comment>
<dbReference type="InterPro" id="IPR022409">
    <property type="entry name" value="PKD/Chitinase_dom"/>
</dbReference>
<evidence type="ECO:0000259" key="8">
    <source>
        <dbReference type="PROSITE" id="PS51484"/>
    </source>
</evidence>
<dbReference type="InterPro" id="IPR055401">
    <property type="entry name" value="CEMIP_beta-hel_dom"/>
</dbReference>
<keyword evidence="4" id="KW-0732">Signal</keyword>